<protein>
    <submittedName>
        <fullName evidence="2">Uncharacterized protein</fullName>
    </submittedName>
</protein>
<evidence type="ECO:0000313" key="2">
    <source>
        <dbReference type="EMBL" id="KAF8905241.1"/>
    </source>
</evidence>
<dbReference type="Proteomes" id="UP000724874">
    <property type="component" value="Unassembled WGS sequence"/>
</dbReference>
<accession>A0A9P5NSU0</accession>
<dbReference type="AlphaFoldDB" id="A0A9P5NSU0"/>
<feature type="compositionally biased region" description="Low complexity" evidence="1">
    <location>
        <begin position="28"/>
        <end position="51"/>
    </location>
</feature>
<keyword evidence="3" id="KW-1185">Reference proteome</keyword>
<feature type="compositionally biased region" description="Low complexity" evidence="1">
    <location>
        <begin position="80"/>
        <end position="94"/>
    </location>
</feature>
<feature type="region of interest" description="Disordered" evidence="1">
    <location>
        <begin position="1"/>
        <end position="99"/>
    </location>
</feature>
<evidence type="ECO:0000313" key="3">
    <source>
        <dbReference type="Proteomes" id="UP000724874"/>
    </source>
</evidence>
<sequence length="208" mass="21993">MSPLPPGKESWVGKGKEKGVYASNSNLTTTTAATPPKSTKSNASGSRRTTPSPTPDPTPRAGRATSSYLSPPSPAHAHAHTPVPTSTPGRALSPPSLPLPAERGADLAWASWDNGVNGQWSMVNGSMVDGQRECYTAVKVVSRKTRAVGISNSRLEEAFKLEIFGLALLVEGRWAWKRDSGILLPGDGDVNVIMNHTGWQRAGIATTI</sequence>
<comment type="caution">
    <text evidence="2">The sequence shown here is derived from an EMBL/GenBank/DDBJ whole genome shotgun (WGS) entry which is preliminary data.</text>
</comment>
<gene>
    <name evidence="2" type="ORF">CPB84DRAFT_1745561</name>
</gene>
<reference evidence="2" key="1">
    <citation type="submission" date="2020-11" db="EMBL/GenBank/DDBJ databases">
        <authorList>
            <consortium name="DOE Joint Genome Institute"/>
            <person name="Ahrendt S."/>
            <person name="Riley R."/>
            <person name="Andreopoulos W."/>
            <person name="LaButti K."/>
            <person name="Pangilinan J."/>
            <person name="Ruiz-duenas F.J."/>
            <person name="Barrasa J.M."/>
            <person name="Sanchez-Garcia M."/>
            <person name="Camarero S."/>
            <person name="Miyauchi S."/>
            <person name="Serrano A."/>
            <person name="Linde D."/>
            <person name="Babiker R."/>
            <person name="Drula E."/>
            <person name="Ayuso-Fernandez I."/>
            <person name="Pacheco R."/>
            <person name="Padilla G."/>
            <person name="Ferreira P."/>
            <person name="Barriuso J."/>
            <person name="Kellner H."/>
            <person name="Castanera R."/>
            <person name="Alfaro M."/>
            <person name="Ramirez L."/>
            <person name="Pisabarro A.G."/>
            <person name="Kuo A."/>
            <person name="Tritt A."/>
            <person name="Lipzen A."/>
            <person name="He G."/>
            <person name="Yan M."/>
            <person name="Ng V."/>
            <person name="Cullen D."/>
            <person name="Martin F."/>
            <person name="Rosso M.-N."/>
            <person name="Henrissat B."/>
            <person name="Hibbett D."/>
            <person name="Martinez A.T."/>
            <person name="Grigoriev I.V."/>
        </authorList>
    </citation>
    <scope>NUCLEOTIDE SEQUENCE</scope>
    <source>
        <strain evidence="2">AH 44721</strain>
    </source>
</reference>
<proteinExistence type="predicted"/>
<dbReference type="EMBL" id="JADNYJ010000023">
    <property type="protein sequence ID" value="KAF8905241.1"/>
    <property type="molecule type" value="Genomic_DNA"/>
</dbReference>
<name>A0A9P5NSU0_GYMJU</name>
<evidence type="ECO:0000256" key="1">
    <source>
        <dbReference type="SAM" id="MobiDB-lite"/>
    </source>
</evidence>
<organism evidence="2 3">
    <name type="scientific">Gymnopilus junonius</name>
    <name type="common">Spectacular rustgill mushroom</name>
    <name type="synonym">Gymnopilus spectabilis subsp. junonius</name>
    <dbReference type="NCBI Taxonomy" id="109634"/>
    <lineage>
        <taxon>Eukaryota</taxon>
        <taxon>Fungi</taxon>
        <taxon>Dikarya</taxon>
        <taxon>Basidiomycota</taxon>
        <taxon>Agaricomycotina</taxon>
        <taxon>Agaricomycetes</taxon>
        <taxon>Agaricomycetidae</taxon>
        <taxon>Agaricales</taxon>
        <taxon>Agaricineae</taxon>
        <taxon>Hymenogastraceae</taxon>
        <taxon>Gymnopilus</taxon>
    </lineage>
</organism>